<feature type="chain" id="PRO_5044852228" description="Secreted protein" evidence="1">
    <location>
        <begin position="17"/>
        <end position="80"/>
    </location>
</feature>
<feature type="signal peptide" evidence="1">
    <location>
        <begin position="1"/>
        <end position="16"/>
    </location>
</feature>
<keyword evidence="3" id="KW-1185">Reference proteome</keyword>
<proteinExistence type="predicted"/>
<organism evidence="2 3">
    <name type="scientific">Batillaria attramentaria</name>
    <dbReference type="NCBI Taxonomy" id="370345"/>
    <lineage>
        <taxon>Eukaryota</taxon>
        <taxon>Metazoa</taxon>
        <taxon>Spiralia</taxon>
        <taxon>Lophotrochozoa</taxon>
        <taxon>Mollusca</taxon>
        <taxon>Gastropoda</taxon>
        <taxon>Caenogastropoda</taxon>
        <taxon>Sorbeoconcha</taxon>
        <taxon>Cerithioidea</taxon>
        <taxon>Batillariidae</taxon>
        <taxon>Batillaria</taxon>
    </lineage>
</organism>
<accession>A0ABD0M2A7</accession>
<gene>
    <name evidence="2" type="ORF">BaRGS_00003194</name>
</gene>
<protein>
    <recommendedName>
        <fullName evidence="4">Secreted protein</fullName>
    </recommendedName>
</protein>
<reference evidence="2 3" key="1">
    <citation type="journal article" date="2023" name="Sci. Data">
        <title>Genome assembly of the Korean intertidal mud-creeper Batillaria attramentaria.</title>
        <authorList>
            <person name="Patra A.K."/>
            <person name="Ho P.T."/>
            <person name="Jun S."/>
            <person name="Lee S.J."/>
            <person name="Kim Y."/>
            <person name="Won Y.J."/>
        </authorList>
    </citation>
    <scope>NUCLEOTIDE SEQUENCE [LARGE SCALE GENOMIC DNA]</scope>
    <source>
        <strain evidence="2">Wonlab-2016</strain>
    </source>
</reference>
<evidence type="ECO:0000313" key="2">
    <source>
        <dbReference type="EMBL" id="KAK7505449.1"/>
    </source>
</evidence>
<keyword evidence="1" id="KW-0732">Signal</keyword>
<dbReference type="EMBL" id="JACVVK020000010">
    <property type="protein sequence ID" value="KAK7505449.1"/>
    <property type="molecule type" value="Genomic_DNA"/>
</dbReference>
<evidence type="ECO:0000256" key="1">
    <source>
        <dbReference type="SAM" id="SignalP"/>
    </source>
</evidence>
<comment type="caution">
    <text evidence="2">The sequence shown here is derived from an EMBL/GenBank/DDBJ whole genome shotgun (WGS) entry which is preliminary data.</text>
</comment>
<dbReference type="Proteomes" id="UP001519460">
    <property type="component" value="Unassembled WGS sequence"/>
</dbReference>
<name>A0ABD0M2A7_9CAEN</name>
<evidence type="ECO:0000313" key="3">
    <source>
        <dbReference type="Proteomes" id="UP001519460"/>
    </source>
</evidence>
<evidence type="ECO:0008006" key="4">
    <source>
        <dbReference type="Google" id="ProtNLM"/>
    </source>
</evidence>
<sequence>MCRSLFLVWLMTLSVASRQASLSDACVTDASSTTKFTEGSGPWMASRPLWMSATIRGKLMAAENTTSSDHYRTDVAIHYV</sequence>
<dbReference type="AlphaFoldDB" id="A0ABD0M2A7"/>